<dbReference type="PATRIC" id="fig|1107311.3.peg.2259"/>
<dbReference type="STRING" id="1107311.Q767_01625"/>
<evidence type="ECO:0000313" key="2">
    <source>
        <dbReference type="Proteomes" id="UP000030149"/>
    </source>
</evidence>
<comment type="caution">
    <text evidence="1">The sequence shown here is derived from an EMBL/GenBank/DDBJ whole genome shotgun (WGS) entry which is preliminary data.</text>
</comment>
<protein>
    <submittedName>
        <fullName evidence="1">Uncharacterized protein</fullName>
    </submittedName>
</protein>
<dbReference type="Proteomes" id="UP000030149">
    <property type="component" value="Unassembled WGS sequence"/>
</dbReference>
<organism evidence="1 2">
    <name type="scientific">Flavobacterium enshiense DK69</name>
    <dbReference type="NCBI Taxonomy" id="1107311"/>
    <lineage>
        <taxon>Bacteria</taxon>
        <taxon>Pseudomonadati</taxon>
        <taxon>Bacteroidota</taxon>
        <taxon>Flavobacteriia</taxon>
        <taxon>Flavobacteriales</taxon>
        <taxon>Flavobacteriaceae</taxon>
        <taxon>Flavobacterium</taxon>
    </lineage>
</organism>
<accession>V6S7T2</accession>
<keyword evidence="2" id="KW-1185">Reference proteome</keyword>
<proteinExistence type="predicted"/>
<name>V6S7T2_9FLAO</name>
<dbReference type="eggNOG" id="COG0357">
    <property type="taxonomic scope" value="Bacteria"/>
</dbReference>
<evidence type="ECO:0000313" key="1">
    <source>
        <dbReference type="EMBL" id="KGO97326.1"/>
    </source>
</evidence>
<dbReference type="RefSeq" id="WP_023574266.1">
    <property type="nucleotide sequence ID" value="NZ_AVCS01000015.1"/>
</dbReference>
<dbReference type="AlphaFoldDB" id="V6S7T2"/>
<sequence length="133" mass="15287">MISNPTYTEFFDSVKASIQDGTFAKLTLTKTIGRPELQNIYVRTAVENGVLKLSVIHKIYKEGLQEIEKIVELDAMESELIPYINNPFMWVLLFTTEADITMKLNKKRIANITEHPPTFKHPDAVLEEFRSNN</sequence>
<reference evidence="1 2" key="2">
    <citation type="journal article" date="2015" name="Stand. Genomic Sci.">
        <title>High quality draft genomic sequence of Flavobacterium enshiense DK69(T) and comparison among Flavobacterium genomes.</title>
        <authorList>
            <person name="Zeng Z."/>
            <person name="Chen C."/>
            <person name="Du H."/>
            <person name="Wang G."/>
            <person name="Li M."/>
        </authorList>
    </citation>
    <scope>NUCLEOTIDE SEQUENCE [LARGE SCALE GENOMIC DNA]</scope>
    <source>
        <strain evidence="1 2">DK69</strain>
    </source>
</reference>
<gene>
    <name evidence="1" type="ORF">Q767_01625</name>
</gene>
<reference evidence="2" key="1">
    <citation type="submission" date="2013-09" db="EMBL/GenBank/DDBJ databases">
        <authorList>
            <person name="Zeng Z."/>
            <person name="Chen C."/>
        </authorList>
    </citation>
    <scope>NUCLEOTIDE SEQUENCE [LARGE SCALE GENOMIC DNA]</scope>
    <source>
        <strain evidence="2">DK69</strain>
    </source>
</reference>
<dbReference type="OrthoDB" id="5502211at2"/>
<dbReference type="EMBL" id="JRLZ01000001">
    <property type="protein sequence ID" value="KGO97326.1"/>
    <property type="molecule type" value="Genomic_DNA"/>
</dbReference>